<dbReference type="AlphaFoldDB" id="A0A1B0ZI85"/>
<dbReference type="InterPro" id="IPR005247">
    <property type="entry name" value="YbhB_YbcL/LppC-like"/>
</dbReference>
<dbReference type="Pfam" id="PF01161">
    <property type="entry name" value="PBP"/>
    <property type="match status" value="1"/>
</dbReference>
<dbReference type="PANTHER" id="PTHR30289">
    <property type="entry name" value="UNCHARACTERIZED PROTEIN YBCL-RELATED"/>
    <property type="match status" value="1"/>
</dbReference>
<accession>A0A1B0ZI85</accession>
<dbReference type="EMBL" id="CP012117">
    <property type="protein sequence ID" value="ANP27699.1"/>
    <property type="molecule type" value="Genomic_DNA"/>
</dbReference>
<dbReference type="Gene3D" id="3.90.280.10">
    <property type="entry name" value="PEBP-like"/>
    <property type="match status" value="1"/>
</dbReference>
<gene>
    <name evidence="2" type="ORF">DAD186_11490</name>
</gene>
<name>A0A1B0ZI85_9MICO</name>
<dbReference type="KEGG" id="dva:DAD186_11490"/>
<organism evidence="2 3">
    <name type="scientific">Dermabacter vaginalis</name>
    <dbReference type="NCBI Taxonomy" id="1630135"/>
    <lineage>
        <taxon>Bacteria</taxon>
        <taxon>Bacillati</taxon>
        <taxon>Actinomycetota</taxon>
        <taxon>Actinomycetes</taxon>
        <taxon>Micrococcales</taxon>
        <taxon>Dermabacteraceae</taxon>
        <taxon>Dermabacter</taxon>
    </lineage>
</organism>
<dbReference type="Proteomes" id="UP000092596">
    <property type="component" value="Chromosome"/>
</dbReference>
<evidence type="ECO:0000313" key="2">
    <source>
        <dbReference type="EMBL" id="ANP27699.1"/>
    </source>
</evidence>
<dbReference type="SUPFAM" id="SSF49777">
    <property type="entry name" value="PEBP-like"/>
    <property type="match status" value="1"/>
</dbReference>
<dbReference type="NCBIfam" id="TIGR00481">
    <property type="entry name" value="YbhB/YbcL family Raf kinase inhibitor-like protein"/>
    <property type="match status" value="1"/>
</dbReference>
<sequence>MRIHTDAFAEGEAIPVRFAENAAHGKNIHPDLSWSEAPEGTQSFALTVFDPDAPTGSGFWHWIAFDIPASVASIGEGEDLPGSAREWVNDYGYEGYGGPCPPEGRVHRYIHTVHALSCEKLDVPAEATQAQARFAIFANQIDSVSLTGRFQLAPEAA</sequence>
<dbReference type="PANTHER" id="PTHR30289:SF1">
    <property type="entry name" value="PEBP (PHOSPHATIDYLETHANOLAMINE-BINDING PROTEIN) FAMILY PROTEIN"/>
    <property type="match status" value="1"/>
</dbReference>
<reference evidence="2 3" key="1">
    <citation type="submission" date="2015-06" db="EMBL/GenBank/DDBJ databases">
        <title>Investigation of pathophysiology for high-risk pregnancy and development of treatment modality based on it.</title>
        <authorList>
            <person name="Kim B.-C."/>
            <person name="Lim S."/>
        </authorList>
    </citation>
    <scope>NUCLEOTIDE SEQUENCE [LARGE SCALE GENOMIC DNA]</scope>
    <source>
        <strain evidence="2 3">AD1-86</strain>
    </source>
</reference>
<dbReference type="RefSeq" id="WP_065247856.1">
    <property type="nucleotide sequence ID" value="NZ_CP012117.1"/>
</dbReference>
<dbReference type="CDD" id="cd00865">
    <property type="entry name" value="PEBP_bact_arch"/>
    <property type="match status" value="1"/>
</dbReference>
<dbReference type="PATRIC" id="fig|1630135.4.peg.1151"/>
<dbReference type="InterPro" id="IPR036610">
    <property type="entry name" value="PEBP-like_sf"/>
</dbReference>
<comment type="similarity">
    <text evidence="1">Belongs to the UPF0098 family.</text>
</comment>
<proteinExistence type="inferred from homology"/>
<dbReference type="InterPro" id="IPR008914">
    <property type="entry name" value="PEBP"/>
</dbReference>
<evidence type="ECO:0000313" key="3">
    <source>
        <dbReference type="Proteomes" id="UP000092596"/>
    </source>
</evidence>
<evidence type="ECO:0000256" key="1">
    <source>
        <dbReference type="ARBA" id="ARBA00007120"/>
    </source>
</evidence>
<dbReference type="STRING" id="1630135.DAD186_11490"/>
<protein>
    <submittedName>
        <fullName evidence="2">YbhB/YbcL family Raf kinase inhibitor-like protein</fullName>
    </submittedName>
</protein>